<evidence type="ECO:0000256" key="1">
    <source>
        <dbReference type="ARBA" id="ARBA00001971"/>
    </source>
</evidence>
<dbReference type="Pfam" id="PF00067">
    <property type="entry name" value="p450"/>
    <property type="match status" value="1"/>
</dbReference>
<comment type="cofactor">
    <cofactor evidence="1 13">
        <name>heme</name>
        <dbReference type="ChEBI" id="CHEBI:30413"/>
    </cofactor>
</comment>
<keyword evidence="6 13" id="KW-0479">Metal-binding</keyword>
<keyword evidence="12" id="KW-0472">Membrane</keyword>
<gene>
    <name evidence="15" type="ORF">O3M35_007041</name>
</gene>
<evidence type="ECO:0000256" key="7">
    <source>
        <dbReference type="ARBA" id="ARBA00022824"/>
    </source>
</evidence>
<evidence type="ECO:0000256" key="9">
    <source>
        <dbReference type="ARBA" id="ARBA00023002"/>
    </source>
</evidence>
<comment type="subcellular location">
    <subcellularLocation>
        <location evidence="3">Endoplasmic reticulum membrane</location>
        <topology evidence="3">Peripheral membrane protein</topology>
    </subcellularLocation>
    <subcellularLocation>
        <location evidence="2">Microsome membrane</location>
        <topology evidence="2">Peripheral membrane protein</topology>
    </subcellularLocation>
</comment>
<dbReference type="PROSITE" id="PS00086">
    <property type="entry name" value="CYTOCHROME_P450"/>
    <property type="match status" value="1"/>
</dbReference>
<dbReference type="GO" id="GO:0020037">
    <property type="term" value="F:heme binding"/>
    <property type="evidence" value="ECO:0007669"/>
    <property type="project" value="InterPro"/>
</dbReference>
<reference evidence="15 16" key="1">
    <citation type="submission" date="2022-12" db="EMBL/GenBank/DDBJ databases">
        <title>Chromosome-level genome assembly of true bugs.</title>
        <authorList>
            <person name="Ma L."/>
            <person name="Li H."/>
        </authorList>
    </citation>
    <scope>NUCLEOTIDE SEQUENCE [LARGE SCALE GENOMIC DNA]</scope>
    <source>
        <strain evidence="15">Lab_2022b</strain>
    </source>
</reference>
<organism evidence="15 16">
    <name type="scientific">Rhynocoris fuscipes</name>
    <dbReference type="NCBI Taxonomy" id="488301"/>
    <lineage>
        <taxon>Eukaryota</taxon>
        <taxon>Metazoa</taxon>
        <taxon>Ecdysozoa</taxon>
        <taxon>Arthropoda</taxon>
        <taxon>Hexapoda</taxon>
        <taxon>Insecta</taxon>
        <taxon>Pterygota</taxon>
        <taxon>Neoptera</taxon>
        <taxon>Paraneoptera</taxon>
        <taxon>Hemiptera</taxon>
        <taxon>Heteroptera</taxon>
        <taxon>Panheteroptera</taxon>
        <taxon>Cimicomorpha</taxon>
        <taxon>Reduviidae</taxon>
        <taxon>Harpactorinae</taxon>
        <taxon>Harpactorini</taxon>
        <taxon>Rhynocoris</taxon>
    </lineage>
</organism>
<accession>A0AAW1DFI7</accession>
<evidence type="ECO:0000256" key="3">
    <source>
        <dbReference type="ARBA" id="ARBA00004406"/>
    </source>
</evidence>
<dbReference type="PRINTS" id="PR00385">
    <property type="entry name" value="P450"/>
</dbReference>
<keyword evidence="9 14" id="KW-0560">Oxidoreductase</keyword>
<keyword evidence="11 14" id="KW-0503">Monooxygenase</keyword>
<keyword evidence="8" id="KW-0492">Microsome</keyword>
<evidence type="ECO:0000256" key="14">
    <source>
        <dbReference type="RuleBase" id="RU000461"/>
    </source>
</evidence>
<keyword evidence="10 13" id="KW-0408">Iron</keyword>
<dbReference type="PANTHER" id="PTHR24291:SF189">
    <property type="entry name" value="CYTOCHROME P450 4C3-RELATED"/>
    <property type="match status" value="1"/>
</dbReference>
<proteinExistence type="inferred from homology"/>
<evidence type="ECO:0000256" key="10">
    <source>
        <dbReference type="ARBA" id="ARBA00023004"/>
    </source>
</evidence>
<keyword evidence="5 13" id="KW-0349">Heme</keyword>
<dbReference type="PANTHER" id="PTHR24291">
    <property type="entry name" value="CYTOCHROME P450 FAMILY 4"/>
    <property type="match status" value="1"/>
</dbReference>
<evidence type="ECO:0000256" key="4">
    <source>
        <dbReference type="ARBA" id="ARBA00010617"/>
    </source>
</evidence>
<dbReference type="InterPro" id="IPR017972">
    <property type="entry name" value="Cyt_P450_CS"/>
</dbReference>
<dbReference type="GO" id="GO:0005789">
    <property type="term" value="C:endoplasmic reticulum membrane"/>
    <property type="evidence" value="ECO:0007669"/>
    <property type="project" value="UniProtKB-SubCell"/>
</dbReference>
<dbReference type="InterPro" id="IPR001128">
    <property type="entry name" value="Cyt_P450"/>
</dbReference>
<feature type="binding site" description="axial binding residue" evidence="13">
    <location>
        <position position="447"/>
    </location>
    <ligand>
        <name>heme</name>
        <dbReference type="ChEBI" id="CHEBI:30413"/>
    </ligand>
    <ligandPart>
        <name>Fe</name>
        <dbReference type="ChEBI" id="CHEBI:18248"/>
    </ligandPart>
</feature>
<dbReference type="SUPFAM" id="SSF48264">
    <property type="entry name" value="Cytochrome P450"/>
    <property type="match status" value="1"/>
</dbReference>
<dbReference type="AlphaFoldDB" id="A0AAW1DFI7"/>
<dbReference type="GO" id="GO:0005506">
    <property type="term" value="F:iron ion binding"/>
    <property type="evidence" value="ECO:0007669"/>
    <property type="project" value="InterPro"/>
</dbReference>
<comment type="caution">
    <text evidence="15">The sequence shown here is derived from an EMBL/GenBank/DDBJ whole genome shotgun (WGS) entry which is preliminary data.</text>
</comment>
<dbReference type="Proteomes" id="UP001461498">
    <property type="component" value="Unassembled WGS sequence"/>
</dbReference>
<dbReference type="InterPro" id="IPR036396">
    <property type="entry name" value="Cyt_P450_sf"/>
</dbReference>
<evidence type="ECO:0000256" key="2">
    <source>
        <dbReference type="ARBA" id="ARBA00004174"/>
    </source>
</evidence>
<comment type="similarity">
    <text evidence="4 14">Belongs to the cytochrome P450 family.</text>
</comment>
<evidence type="ECO:0000256" key="8">
    <source>
        <dbReference type="ARBA" id="ARBA00022848"/>
    </source>
</evidence>
<evidence type="ECO:0000256" key="11">
    <source>
        <dbReference type="ARBA" id="ARBA00023033"/>
    </source>
</evidence>
<dbReference type="EMBL" id="JAPXFL010000003">
    <property type="protein sequence ID" value="KAK9509811.1"/>
    <property type="molecule type" value="Genomic_DNA"/>
</dbReference>
<evidence type="ECO:0000256" key="12">
    <source>
        <dbReference type="ARBA" id="ARBA00023136"/>
    </source>
</evidence>
<dbReference type="GO" id="GO:0004497">
    <property type="term" value="F:monooxygenase activity"/>
    <property type="evidence" value="ECO:0007669"/>
    <property type="project" value="UniProtKB-KW"/>
</dbReference>
<evidence type="ECO:0000313" key="16">
    <source>
        <dbReference type="Proteomes" id="UP001461498"/>
    </source>
</evidence>
<name>A0AAW1DFI7_9HEMI</name>
<evidence type="ECO:0000313" key="15">
    <source>
        <dbReference type="EMBL" id="KAK9509811.1"/>
    </source>
</evidence>
<dbReference type="Gene3D" id="1.10.630.10">
    <property type="entry name" value="Cytochrome P450"/>
    <property type="match status" value="1"/>
</dbReference>
<protein>
    <recommendedName>
        <fullName evidence="17">Cytochrome P450</fullName>
    </recommendedName>
</protein>
<evidence type="ECO:0008006" key="17">
    <source>
        <dbReference type="Google" id="ProtNLM"/>
    </source>
</evidence>
<dbReference type="InterPro" id="IPR002401">
    <property type="entry name" value="Cyt_P450_E_grp-I"/>
</dbReference>
<sequence>MILATVLLSALISYILFRITKLIIWVRRAAKLTANIPGPKPLPIIGNALSFTKVKNPEDALKVSRVVPPANSDKPWHRIRRIWLGPKLIIHLGDPKHIDEVLASKDTVNKDPLYGYVKLVLDGMIIKNGKDWHDLRKPLNKILTKQMIESCITSMHQKALKLCKRWESVADSGKLINVRPELGSYTADNVCLNVCGYDLNELENDKFHLSETLERAVMIFQKLIYRLPTNLSITYSRYSQTGRELTNKTRVFTETCIQMLRDNMKRKETLKDNNEEHSRNFIDVLVDLKARDNLSEEEAAKLATDVLIAGFDTTSVTTASILVMLAMFPEHQEAVYQEQLKVVGDDPNIIPTWDQLSNMEYLGRVIKEALRLYCPLAVFRTPTKDIDLGEYTLPAGCTLYIKLHCLHKDPRFWSHPNEFYPDHFLSEAIANRPKGCYFPFSAGPRGCPGKLYGTIVMKMLLSTLLRKYKFETDLKYNELKYKYSIQLEISGGYLCRIKHRNKESENVS</sequence>
<dbReference type="GO" id="GO:0016705">
    <property type="term" value="F:oxidoreductase activity, acting on paired donors, with incorporation or reduction of molecular oxygen"/>
    <property type="evidence" value="ECO:0007669"/>
    <property type="project" value="InterPro"/>
</dbReference>
<evidence type="ECO:0000256" key="13">
    <source>
        <dbReference type="PIRSR" id="PIRSR602401-1"/>
    </source>
</evidence>
<keyword evidence="7" id="KW-0256">Endoplasmic reticulum</keyword>
<evidence type="ECO:0000256" key="6">
    <source>
        <dbReference type="ARBA" id="ARBA00022723"/>
    </source>
</evidence>
<dbReference type="PRINTS" id="PR00463">
    <property type="entry name" value="EP450I"/>
</dbReference>
<dbReference type="InterPro" id="IPR050196">
    <property type="entry name" value="Cytochrome_P450_Monoox"/>
</dbReference>
<keyword evidence="16" id="KW-1185">Reference proteome</keyword>
<evidence type="ECO:0000256" key="5">
    <source>
        <dbReference type="ARBA" id="ARBA00022617"/>
    </source>
</evidence>